<keyword evidence="3" id="KW-1185">Reference proteome</keyword>
<accession>A0A8H6ZLX5</accession>
<name>A0A8H6ZLX5_9AGAR</name>
<dbReference type="Proteomes" id="UP000623467">
    <property type="component" value="Unassembled WGS sequence"/>
</dbReference>
<sequence length="179" mass="19234">MRTRVGGAEGRALGVRAASVSANVHPEAGGIGSTPAAHGIEHLEREGTANERRSLSNRPLAWVPRGRVHAARAREHNARGVRFATLDPPPRAPGAARSHGARGRSGDRACGRAGADAVHADWARECGGVDMVGDAGNWHFHNMAHMMAVQYGRLDVQKEVDGPKVMQAVRELVERRLRK</sequence>
<gene>
    <name evidence="2" type="ORF">MSAN_00213700</name>
</gene>
<protein>
    <submittedName>
        <fullName evidence="2">Uncharacterized protein</fullName>
    </submittedName>
</protein>
<feature type="region of interest" description="Disordered" evidence="1">
    <location>
        <begin position="83"/>
        <end position="108"/>
    </location>
</feature>
<evidence type="ECO:0000313" key="3">
    <source>
        <dbReference type="Proteomes" id="UP000623467"/>
    </source>
</evidence>
<dbReference type="EMBL" id="JACAZH010000001">
    <property type="protein sequence ID" value="KAF7377900.1"/>
    <property type="molecule type" value="Genomic_DNA"/>
</dbReference>
<comment type="caution">
    <text evidence="2">The sequence shown here is derived from an EMBL/GenBank/DDBJ whole genome shotgun (WGS) entry which is preliminary data.</text>
</comment>
<evidence type="ECO:0000313" key="2">
    <source>
        <dbReference type="EMBL" id="KAF7377900.1"/>
    </source>
</evidence>
<evidence type="ECO:0000256" key="1">
    <source>
        <dbReference type="SAM" id="MobiDB-lite"/>
    </source>
</evidence>
<dbReference type="AlphaFoldDB" id="A0A8H6ZLX5"/>
<organism evidence="2 3">
    <name type="scientific">Mycena sanguinolenta</name>
    <dbReference type="NCBI Taxonomy" id="230812"/>
    <lineage>
        <taxon>Eukaryota</taxon>
        <taxon>Fungi</taxon>
        <taxon>Dikarya</taxon>
        <taxon>Basidiomycota</taxon>
        <taxon>Agaricomycotina</taxon>
        <taxon>Agaricomycetes</taxon>
        <taxon>Agaricomycetidae</taxon>
        <taxon>Agaricales</taxon>
        <taxon>Marasmiineae</taxon>
        <taxon>Mycenaceae</taxon>
        <taxon>Mycena</taxon>
    </lineage>
</organism>
<proteinExistence type="predicted"/>
<reference evidence="2" key="1">
    <citation type="submission" date="2020-05" db="EMBL/GenBank/DDBJ databases">
        <title>Mycena genomes resolve the evolution of fungal bioluminescence.</title>
        <authorList>
            <person name="Tsai I.J."/>
        </authorList>
    </citation>
    <scope>NUCLEOTIDE SEQUENCE</scope>
    <source>
        <strain evidence="2">160909Yilan</strain>
    </source>
</reference>